<keyword evidence="8" id="KW-1185">Reference proteome</keyword>
<dbReference type="Pfam" id="PF07992">
    <property type="entry name" value="Pyr_redox_2"/>
    <property type="match status" value="1"/>
</dbReference>
<sequence length="409" mass="43241">MKPVAKRRLLIVGGGMAAAYLLQELASYAHDLDITVISAEPDACYNRVMLSGVLAGEQPEQALSLLPEADGVTRVLPGTRVLKLDTRNRQLVTDSGLRLPWDELVLAVGATTALPDMPGLEAAGVAVFRSLADTRRLRASAPQIRRAVVVGGGLLGLEAAHGLNRLGCHTTVVHRQPWLMNRQLDPEGGRQLQALLVRRGLEFRVGSGLAEIELSRSRLAGARLVDGERLPCDLLVFATGIRPNTALATSAGLPVDRGVQVDPWMATPVASISALGECCQLGDECFGLVAPIRAQAKVLAARLSNRATAGFVSSACATRLKISGVDIFSMGELAGTAEDLLLHDPAAGIYRRLRLRDDRLVGAVLVGDQQGGNWYSELIHNRSDISALRPGLIFGRAASDAAGGLASAA</sequence>
<dbReference type="SUPFAM" id="SSF51905">
    <property type="entry name" value="FAD/NAD(P)-binding domain"/>
    <property type="match status" value="2"/>
</dbReference>
<dbReference type="PRINTS" id="PR00368">
    <property type="entry name" value="FADPNR"/>
</dbReference>
<dbReference type="InterPro" id="IPR036188">
    <property type="entry name" value="FAD/NAD-bd_sf"/>
</dbReference>
<evidence type="ECO:0000256" key="4">
    <source>
        <dbReference type="ARBA" id="ARBA00022827"/>
    </source>
</evidence>
<dbReference type="AlphaFoldDB" id="A0A6C0U2S9"/>
<dbReference type="GO" id="GO:0016491">
    <property type="term" value="F:oxidoreductase activity"/>
    <property type="evidence" value="ECO:0007669"/>
    <property type="project" value="InterPro"/>
</dbReference>
<dbReference type="KEGG" id="kim:G3T16_10310"/>
<keyword evidence="4" id="KW-0274">FAD</keyword>
<feature type="domain" description="FAD/NAD(P)-binding" evidence="5">
    <location>
        <begin position="8"/>
        <end position="279"/>
    </location>
</feature>
<dbReference type="InterPro" id="IPR050260">
    <property type="entry name" value="FAD-bd_OxRdtase"/>
</dbReference>
<evidence type="ECO:0000259" key="5">
    <source>
        <dbReference type="Pfam" id="PF07992"/>
    </source>
</evidence>
<dbReference type="Pfam" id="PF18267">
    <property type="entry name" value="Rubredoxin_C"/>
    <property type="match status" value="1"/>
</dbReference>
<dbReference type="RefSeq" id="WP_163495147.1">
    <property type="nucleotide sequence ID" value="NZ_CP048711.1"/>
</dbReference>
<evidence type="ECO:0000256" key="1">
    <source>
        <dbReference type="ARBA" id="ARBA00001974"/>
    </source>
</evidence>
<dbReference type="Gene3D" id="3.50.50.60">
    <property type="entry name" value="FAD/NAD(P)-binding domain"/>
    <property type="match status" value="2"/>
</dbReference>
<dbReference type="PANTHER" id="PTHR43429:SF3">
    <property type="entry name" value="NITRITE REDUCTASE [NAD(P)H]"/>
    <property type="match status" value="1"/>
</dbReference>
<organism evidence="7 8">
    <name type="scientific">Kineobactrum salinum</name>
    <dbReference type="NCBI Taxonomy" id="2708301"/>
    <lineage>
        <taxon>Bacteria</taxon>
        <taxon>Pseudomonadati</taxon>
        <taxon>Pseudomonadota</taxon>
        <taxon>Gammaproteobacteria</taxon>
        <taxon>Cellvibrionales</taxon>
        <taxon>Halieaceae</taxon>
        <taxon>Kineobactrum</taxon>
    </lineage>
</organism>
<keyword evidence="3" id="KW-0285">Flavoprotein</keyword>
<dbReference type="EMBL" id="CP048711">
    <property type="protein sequence ID" value="QIB65749.1"/>
    <property type="molecule type" value="Genomic_DNA"/>
</dbReference>
<protein>
    <submittedName>
        <fullName evidence="7">NAD(P)/FAD-dependent oxidoreductase</fullName>
    </submittedName>
</protein>
<reference evidence="7 8" key="1">
    <citation type="submission" date="2020-02" db="EMBL/GenBank/DDBJ databases">
        <title>Genome sequencing for Kineobactrum sp. M2.</title>
        <authorList>
            <person name="Park S.-J."/>
        </authorList>
    </citation>
    <scope>NUCLEOTIDE SEQUENCE [LARGE SCALE GENOMIC DNA]</scope>
    <source>
        <strain evidence="7 8">M2</strain>
    </source>
</reference>
<accession>A0A6C0U2S9</accession>
<feature type="domain" description="NADH-rubredoxin oxidoreductase C-terminal" evidence="6">
    <location>
        <begin position="317"/>
        <end position="382"/>
    </location>
</feature>
<evidence type="ECO:0000256" key="3">
    <source>
        <dbReference type="ARBA" id="ARBA00022630"/>
    </source>
</evidence>
<evidence type="ECO:0000313" key="8">
    <source>
        <dbReference type="Proteomes" id="UP000477680"/>
    </source>
</evidence>
<name>A0A6C0U2S9_9GAMM</name>
<evidence type="ECO:0000313" key="7">
    <source>
        <dbReference type="EMBL" id="QIB65749.1"/>
    </source>
</evidence>
<dbReference type="InterPro" id="IPR023753">
    <property type="entry name" value="FAD/NAD-binding_dom"/>
</dbReference>
<dbReference type="InterPro" id="IPR016156">
    <property type="entry name" value="FAD/NAD-linked_Rdtase_dimer_sf"/>
</dbReference>
<comment type="cofactor">
    <cofactor evidence="1">
        <name>FAD</name>
        <dbReference type="ChEBI" id="CHEBI:57692"/>
    </cofactor>
</comment>
<evidence type="ECO:0000256" key="2">
    <source>
        <dbReference type="ARBA" id="ARBA00006442"/>
    </source>
</evidence>
<dbReference type="Proteomes" id="UP000477680">
    <property type="component" value="Chromosome"/>
</dbReference>
<gene>
    <name evidence="7" type="ORF">G3T16_10310</name>
</gene>
<dbReference type="Gene3D" id="3.30.390.30">
    <property type="match status" value="1"/>
</dbReference>
<proteinExistence type="inferred from homology"/>
<comment type="similarity">
    <text evidence="2">Belongs to the FAD-dependent oxidoreductase family.</text>
</comment>
<dbReference type="PANTHER" id="PTHR43429">
    <property type="entry name" value="PYRIDINE NUCLEOTIDE-DISULFIDE OXIDOREDUCTASE DOMAIN-CONTAINING"/>
    <property type="match status" value="1"/>
</dbReference>
<evidence type="ECO:0000259" key="6">
    <source>
        <dbReference type="Pfam" id="PF18267"/>
    </source>
</evidence>
<dbReference type="InterPro" id="IPR041575">
    <property type="entry name" value="Rubredoxin_C"/>
</dbReference>